<dbReference type="Proteomes" id="UP001165064">
    <property type="component" value="Unassembled WGS sequence"/>
</dbReference>
<evidence type="ECO:0000313" key="2">
    <source>
        <dbReference type="Proteomes" id="UP001165064"/>
    </source>
</evidence>
<organism evidence="1 2">
    <name type="scientific">Ambrosiozyma monospora</name>
    <name type="common">Yeast</name>
    <name type="synonym">Endomycopsis monosporus</name>
    <dbReference type="NCBI Taxonomy" id="43982"/>
    <lineage>
        <taxon>Eukaryota</taxon>
        <taxon>Fungi</taxon>
        <taxon>Dikarya</taxon>
        <taxon>Ascomycota</taxon>
        <taxon>Saccharomycotina</taxon>
        <taxon>Pichiomycetes</taxon>
        <taxon>Pichiales</taxon>
        <taxon>Pichiaceae</taxon>
        <taxon>Ambrosiozyma</taxon>
    </lineage>
</organism>
<dbReference type="EMBL" id="BSXS01016630">
    <property type="protein sequence ID" value="GMF08038.1"/>
    <property type="molecule type" value="Genomic_DNA"/>
</dbReference>
<proteinExistence type="predicted"/>
<evidence type="ECO:0000313" key="1">
    <source>
        <dbReference type="EMBL" id="GMF08038.1"/>
    </source>
</evidence>
<accession>A0ACB5UD36</accession>
<name>A0ACB5UD36_AMBMO</name>
<keyword evidence="2" id="KW-1185">Reference proteome</keyword>
<sequence>MFTNFGGLCSKKPYSEKFISEHHHHDDDDGNHDNDNNTHYFESAAPAEPSSAPQKSAFREVVEEPQDTSSANNDSHEPAPFTTASSQQAPFTGDRNLSQPSEPLHFPTFYYKPSPYKKPLKDHTSLGEAFKMKETHVSWPSDPFVRFEYQPMAPPRVPETHHQNVFPSTSTSTKS</sequence>
<gene>
    <name evidence="1" type="ORF">Amon02_001313500</name>
</gene>
<reference evidence="1" key="1">
    <citation type="submission" date="2023-04" db="EMBL/GenBank/DDBJ databases">
        <title>Ambrosiozyma monospora NBRC 10751.</title>
        <authorList>
            <person name="Ichikawa N."/>
            <person name="Sato H."/>
            <person name="Tonouchi N."/>
        </authorList>
    </citation>
    <scope>NUCLEOTIDE SEQUENCE</scope>
    <source>
        <strain evidence="1">NBRC 10751</strain>
    </source>
</reference>
<comment type="caution">
    <text evidence="1">The sequence shown here is derived from an EMBL/GenBank/DDBJ whole genome shotgun (WGS) entry which is preliminary data.</text>
</comment>
<protein>
    <submittedName>
        <fullName evidence="1">Unnamed protein product</fullName>
    </submittedName>
</protein>